<evidence type="ECO:0000256" key="6">
    <source>
        <dbReference type="SAM" id="SignalP"/>
    </source>
</evidence>
<evidence type="ECO:0000259" key="7">
    <source>
        <dbReference type="Pfam" id="PF00884"/>
    </source>
</evidence>
<comment type="similarity">
    <text evidence="1">Belongs to the sulfatase family.</text>
</comment>
<keyword evidence="3" id="KW-0378">Hydrolase</keyword>
<sequence length="741" mass="82749">MAMKAVLALSPCLGAAWDAQSTRYADAECSQLIGTEVNWTKAGNGTNCFHWQGGVSRRNLQLECNAQETGQMLFSIHEGENCSGAVVETVPFLDLDTQSMLEYFAGKCTWIPDGESYGLMAQADGLDLMSCYSSCLPANSKVCQTDISEASLFELGSDPLEQRNLAWQKPRKVAELRAEMDAKFKEQQALPTFGDPGVPQDAQDMMARWGGLGPYKEWQECGSKDCKPPKKSWRIRSGATRKEKAPHIIFFMADDWGVNDIGFNSTHLSFATPTMDAMKAGGIHLKNYYGASSCSPARATFLTGRYTHRTGFHKAPPHPILNTKYSTIADEFKALGYHTVGLGKWHMGFENWTYHPLWRGFDDYYGFWSGYIGFWDYESIIVKDNKSIPDMFDNLEPAAEAKSRKWAPTLLKEKARMHILNHAANYDTPLFMYYAMHSMHNDGHGFDAPESYQAMCKVKNQTDGYEGDKDLMVKYCAGLIAMDEAIDDVFGALQETKMFSNSVVVLSGDNGGRVHYPERYEAQFRKKYAHVPSLLGMMQLSPFGSSYPYRGGKFDQSEGGYRIPGLIYSPLLPDSAKGTTYAGLFHMADWLPTLYGLAAEGYGAMDALDGLSLDGYDMWSALTAGGDPRQFVCLQYPNAYLKKETLHGETKIWKVIFGEVSKIEGAEKPIVFFEPGESWVNSTCIRSTNLDADQSMTRFISLVLLVGLLVCYKQWSAQLLAQLIAYYFAKGHSHHLGRTKL</sequence>
<gene>
    <name evidence="8" type="ORF">EVOR1521_LOCUS6397</name>
</gene>
<organism evidence="8 9">
    <name type="scientific">Effrenium voratum</name>
    <dbReference type="NCBI Taxonomy" id="2562239"/>
    <lineage>
        <taxon>Eukaryota</taxon>
        <taxon>Sar</taxon>
        <taxon>Alveolata</taxon>
        <taxon>Dinophyceae</taxon>
        <taxon>Suessiales</taxon>
        <taxon>Symbiodiniaceae</taxon>
        <taxon>Effrenium</taxon>
    </lineage>
</organism>
<keyword evidence="6" id="KW-0732">Signal</keyword>
<evidence type="ECO:0000313" key="8">
    <source>
        <dbReference type="EMBL" id="CAJ1377664.1"/>
    </source>
</evidence>
<keyword evidence="9" id="KW-1185">Reference proteome</keyword>
<feature type="chain" id="PRO_5041394974" description="Sulfatase N-terminal domain-containing protein" evidence="6">
    <location>
        <begin position="28"/>
        <end position="741"/>
    </location>
</feature>
<name>A0AA36I050_9DINO</name>
<dbReference type="InterPro" id="IPR017850">
    <property type="entry name" value="Alkaline_phosphatase_core_sf"/>
</dbReference>
<feature type="signal peptide" evidence="6">
    <location>
        <begin position="1"/>
        <end position="27"/>
    </location>
</feature>
<dbReference type="EMBL" id="CAUJNA010000479">
    <property type="protein sequence ID" value="CAJ1377664.1"/>
    <property type="molecule type" value="Genomic_DNA"/>
</dbReference>
<dbReference type="AlphaFoldDB" id="A0AA36I050"/>
<dbReference type="PROSITE" id="PS00523">
    <property type="entry name" value="SULFATASE_1"/>
    <property type="match status" value="1"/>
</dbReference>
<dbReference type="Gene3D" id="3.30.1120.10">
    <property type="match status" value="1"/>
</dbReference>
<dbReference type="GO" id="GO:0008484">
    <property type="term" value="F:sulfuric ester hydrolase activity"/>
    <property type="evidence" value="ECO:0007669"/>
    <property type="project" value="InterPro"/>
</dbReference>
<dbReference type="InterPro" id="IPR000917">
    <property type="entry name" value="Sulfatase_N"/>
</dbReference>
<evidence type="ECO:0000256" key="5">
    <source>
        <dbReference type="ARBA" id="ARBA00023180"/>
    </source>
</evidence>
<evidence type="ECO:0000313" key="9">
    <source>
        <dbReference type="Proteomes" id="UP001178507"/>
    </source>
</evidence>
<keyword evidence="2" id="KW-0479">Metal-binding</keyword>
<dbReference type="GO" id="GO:0046872">
    <property type="term" value="F:metal ion binding"/>
    <property type="evidence" value="ECO:0007669"/>
    <property type="project" value="UniProtKB-KW"/>
</dbReference>
<keyword evidence="4" id="KW-0106">Calcium</keyword>
<protein>
    <recommendedName>
        <fullName evidence="7">Sulfatase N-terminal domain-containing protein</fullName>
    </recommendedName>
</protein>
<dbReference type="Gene3D" id="3.40.720.10">
    <property type="entry name" value="Alkaline Phosphatase, subunit A"/>
    <property type="match status" value="1"/>
</dbReference>
<keyword evidence="5" id="KW-0325">Glycoprotein</keyword>
<dbReference type="SUPFAM" id="SSF53649">
    <property type="entry name" value="Alkaline phosphatase-like"/>
    <property type="match status" value="2"/>
</dbReference>
<evidence type="ECO:0000256" key="4">
    <source>
        <dbReference type="ARBA" id="ARBA00022837"/>
    </source>
</evidence>
<comment type="caution">
    <text evidence="8">The sequence shown here is derived from an EMBL/GenBank/DDBJ whole genome shotgun (WGS) entry which is preliminary data.</text>
</comment>
<dbReference type="Pfam" id="PF00884">
    <property type="entry name" value="Sulfatase"/>
    <property type="match status" value="1"/>
</dbReference>
<evidence type="ECO:0000256" key="2">
    <source>
        <dbReference type="ARBA" id="ARBA00022723"/>
    </source>
</evidence>
<proteinExistence type="inferred from homology"/>
<dbReference type="InterPro" id="IPR024607">
    <property type="entry name" value="Sulfatase_CS"/>
</dbReference>
<feature type="domain" description="Sulfatase N-terminal" evidence="7">
    <location>
        <begin position="246"/>
        <end position="598"/>
    </location>
</feature>
<accession>A0AA36I050</accession>
<evidence type="ECO:0000256" key="3">
    <source>
        <dbReference type="ARBA" id="ARBA00022801"/>
    </source>
</evidence>
<dbReference type="InterPro" id="IPR047115">
    <property type="entry name" value="ARSB"/>
</dbReference>
<evidence type="ECO:0000256" key="1">
    <source>
        <dbReference type="ARBA" id="ARBA00008779"/>
    </source>
</evidence>
<dbReference type="PANTHER" id="PTHR10342:SF274">
    <property type="entry name" value="ARYLSULFATASE B"/>
    <property type="match status" value="1"/>
</dbReference>
<dbReference type="Proteomes" id="UP001178507">
    <property type="component" value="Unassembled WGS sequence"/>
</dbReference>
<dbReference type="PANTHER" id="PTHR10342">
    <property type="entry name" value="ARYLSULFATASE"/>
    <property type="match status" value="1"/>
</dbReference>
<reference evidence="8" key="1">
    <citation type="submission" date="2023-08" db="EMBL/GenBank/DDBJ databases">
        <authorList>
            <person name="Chen Y."/>
            <person name="Shah S."/>
            <person name="Dougan E. K."/>
            <person name="Thang M."/>
            <person name="Chan C."/>
        </authorList>
    </citation>
    <scope>NUCLEOTIDE SEQUENCE</scope>
</reference>